<evidence type="ECO:0000313" key="3">
    <source>
        <dbReference type="EMBL" id="QDQ25271.1"/>
    </source>
</evidence>
<dbReference type="NCBIfam" id="TIGR01760">
    <property type="entry name" value="tape_meas_TP901"/>
    <property type="match status" value="1"/>
</dbReference>
<accession>A0A516SAV1</accession>
<keyword evidence="4" id="KW-1185">Reference proteome</keyword>
<organism evidence="3 4">
    <name type="scientific">Chitinimonas arctica</name>
    <dbReference type="NCBI Taxonomy" id="2594795"/>
    <lineage>
        <taxon>Bacteria</taxon>
        <taxon>Pseudomonadati</taxon>
        <taxon>Pseudomonadota</taxon>
        <taxon>Betaproteobacteria</taxon>
        <taxon>Neisseriales</taxon>
        <taxon>Chitinibacteraceae</taxon>
        <taxon>Chitinimonas</taxon>
    </lineage>
</organism>
<name>A0A516SAV1_9NEIS</name>
<dbReference type="OrthoDB" id="8019720at2"/>
<proteinExistence type="predicted"/>
<evidence type="ECO:0000259" key="2">
    <source>
        <dbReference type="Pfam" id="PF10145"/>
    </source>
</evidence>
<dbReference type="InterPro" id="IPR010090">
    <property type="entry name" value="Phage_tape_meas"/>
</dbReference>
<protein>
    <submittedName>
        <fullName evidence="3">Phage tail tape measure protein</fullName>
    </submittedName>
</protein>
<evidence type="ECO:0000313" key="4">
    <source>
        <dbReference type="Proteomes" id="UP000317550"/>
    </source>
</evidence>
<feature type="domain" description="Phage tail tape measure protein" evidence="2">
    <location>
        <begin position="177"/>
        <end position="337"/>
    </location>
</feature>
<evidence type="ECO:0000256" key="1">
    <source>
        <dbReference type="SAM" id="MobiDB-lite"/>
    </source>
</evidence>
<dbReference type="Proteomes" id="UP000317550">
    <property type="component" value="Chromosome"/>
</dbReference>
<gene>
    <name evidence="3" type="ORF">FNU76_02280</name>
</gene>
<dbReference type="AlphaFoldDB" id="A0A516SAV1"/>
<dbReference type="EMBL" id="CP041730">
    <property type="protein sequence ID" value="QDQ25271.1"/>
    <property type="molecule type" value="Genomic_DNA"/>
</dbReference>
<dbReference type="KEGG" id="cari:FNU76_02280"/>
<dbReference type="Pfam" id="PF10145">
    <property type="entry name" value="PhageMin_Tail"/>
    <property type="match status" value="1"/>
</dbReference>
<sequence length="796" mass="82621">MAREIALGLVIGGAVGASLGKAFAETKGKVADLQRRTQDAKLWHKVIGETRQLQQEFNTLHRTGSAAADGVRRKLDGNIATLRQAGIEVDRLEQHYRRLGRTARGLELQAAGRQRIGAGMEAGKSALADAGKFALGMAAPVMVSADYRAIVRDIAIKGGIARTAEEEKLSRGIVSASASSGMARNDVAQAVNVMVGGGMTRQQALDFAPDAAKFSIGQASEGPDTAKLIQALAQNAKIGDPEGMRKALNSIAYLGKAGSFESADMARWFPELLAEMQKVGIVGQESVSSLGALLQVQMKTAGSADQAANNLKNWFSKIGSEETKKQYKDAGIDYEAKMREAIGKGWNTVEASFVLARAYVERIDPTKAKQLAEAAKQIAQQDPTKQQAMLQAFAETMKTGDLFADMQVKAALTAYMQNSALYANLKRDSKAASKDIEKDLADRRDSAKQLWSEVGQAWDDAVRRVGDALQPLSDTVGNALRGIGQGIGTIASAVPQATAALVVLGASLIAWKGMKAGAQIGRGAFGLARGGLLAGRGRLPGRLGQLAERAGNVVGAASAQAVYVTNWPVGGFGTSGIDLPNSRTPGGTPPVGRMGRAWQAVRGVGERAVGGGLNLLSKAGRPGLALASTGSVASMAPTLGSVAGSGSTGLIATSTGMVAGAAAAGYGVGTLINKGVGKVTGGGDGWAGGGVFQQLHGEELRQLNAPISLAEVNALRAKQGKPAVTSLPTAQPAPAPKPAPTANQQLTFAPNLAITVQGDVKDPRALAAELMPHLKRMFEDYRAQVARGALHDAAHV</sequence>
<dbReference type="RefSeq" id="WP_143856196.1">
    <property type="nucleotide sequence ID" value="NZ_CP041730.1"/>
</dbReference>
<reference evidence="4" key="1">
    <citation type="submission" date="2019-07" db="EMBL/GenBank/DDBJ databases">
        <title>Chitinimonas sp. nov., isolated from Ny-Alesund, arctica soil.</title>
        <authorList>
            <person name="Xu Q."/>
            <person name="Peng F."/>
        </authorList>
    </citation>
    <scope>NUCLEOTIDE SEQUENCE [LARGE SCALE GENOMIC DNA]</scope>
    <source>
        <strain evidence="4">R3-44</strain>
    </source>
</reference>
<feature type="region of interest" description="Disordered" evidence="1">
    <location>
        <begin position="723"/>
        <end position="743"/>
    </location>
</feature>